<dbReference type="PROSITE" id="PS51186">
    <property type="entry name" value="GNAT"/>
    <property type="match status" value="1"/>
</dbReference>
<gene>
    <name evidence="4" type="ORF">DWB78_07285</name>
    <name evidence="5" type="ORF">SAMN05216278_2662</name>
</gene>
<keyword evidence="7" id="KW-1185">Reference proteome</keyword>
<reference evidence="5" key="1">
    <citation type="submission" date="2016-10" db="EMBL/GenBank/DDBJ databases">
        <authorList>
            <person name="de Groot N.N."/>
        </authorList>
    </citation>
    <scope>NUCLEOTIDE SEQUENCE [LARGE SCALE GENOMIC DNA]</scope>
    <source>
        <strain evidence="5">CGMCC 1.12397</strain>
    </source>
</reference>
<keyword evidence="1 5" id="KW-0808">Transferase</keyword>
<dbReference type="OrthoDB" id="11996at2157"/>
<dbReference type="PANTHER" id="PTHR43877">
    <property type="entry name" value="AMINOALKYLPHOSPHONATE N-ACETYLTRANSFERASE-RELATED-RELATED"/>
    <property type="match status" value="1"/>
</dbReference>
<dbReference type="RefSeq" id="WP_092538097.1">
    <property type="nucleotide sequence ID" value="NZ_FNKQ01000003.1"/>
</dbReference>
<evidence type="ECO:0000259" key="3">
    <source>
        <dbReference type="PROSITE" id="PS51186"/>
    </source>
</evidence>
<dbReference type="EMBL" id="QQST01000001">
    <property type="protein sequence ID" value="RDI71541.1"/>
    <property type="molecule type" value="Genomic_DNA"/>
</dbReference>
<reference evidence="4 7" key="3">
    <citation type="submission" date="2018-07" db="EMBL/GenBank/DDBJ databases">
        <title>Genome sequence of extremly halophilic archaeon Halopelagius longus strain BC12-B1.</title>
        <authorList>
            <person name="Zhang X."/>
        </authorList>
    </citation>
    <scope>NUCLEOTIDE SEQUENCE [LARGE SCALE GENOMIC DNA]</scope>
    <source>
        <strain evidence="4 7">BC12-B1</strain>
    </source>
</reference>
<evidence type="ECO:0000313" key="5">
    <source>
        <dbReference type="EMBL" id="SDQ81917.1"/>
    </source>
</evidence>
<evidence type="ECO:0000256" key="2">
    <source>
        <dbReference type="ARBA" id="ARBA00023315"/>
    </source>
</evidence>
<name>A0A1H1DZM3_9EURY</name>
<organism evidence="5 6">
    <name type="scientific">Halopelagius longus</name>
    <dbReference type="NCBI Taxonomy" id="1236180"/>
    <lineage>
        <taxon>Archaea</taxon>
        <taxon>Methanobacteriati</taxon>
        <taxon>Methanobacteriota</taxon>
        <taxon>Stenosarchaea group</taxon>
        <taxon>Halobacteria</taxon>
        <taxon>Halobacteriales</taxon>
        <taxon>Haloferacaceae</taxon>
    </lineage>
</organism>
<dbReference type="Pfam" id="PF00583">
    <property type="entry name" value="Acetyltransf_1"/>
    <property type="match status" value="1"/>
</dbReference>
<proteinExistence type="predicted"/>
<dbReference type="InterPro" id="IPR000182">
    <property type="entry name" value="GNAT_dom"/>
</dbReference>
<reference evidence="6" key="2">
    <citation type="submission" date="2016-10" db="EMBL/GenBank/DDBJ databases">
        <authorList>
            <person name="Varghese N."/>
            <person name="Submissions S."/>
        </authorList>
    </citation>
    <scope>NUCLEOTIDE SEQUENCE [LARGE SCALE GENOMIC DNA]</scope>
    <source>
        <strain evidence="6">CGMCC 1.12397</strain>
    </source>
</reference>
<evidence type="ECO:0000313" key="4">
    <source>
        <dbReference type="EMBL" id="RDI71541.1"/>
    </source>
</evidence>
<feature type="domain" description="N-acetyltransferase" evidence="3">
    <location>
        <begin position="1"/>
        <end position="136"/>
    </location>
</feature>
<protein>
    <submittedName>
        <fullName evidence="5">Acetyltransferase (GNAT) family protein</fullName>
    </submittedName>
    <submittedName>
        <fullName evidence="4">GNAT family N-acetyltransferase</fullName>
    </submittedName>
</protein>
<dbReference type="InterPro" id="IPR050832">
    <property type="entry name" value="Bact_Acetyltransf"/>
</dbReference>
<dbReference type="CDD" id="cd04301">
    <property type="entry name" value="NAT_SF"/>
    <property type="match status" value="1"/>
</dbReference>
<keyword evidence="2" id="KW-0012">Acyltransferase</keyword>
<evidence type="ECO:0000313" key="6">
    <source>
        <dbReference type="Proteomes" id="UP000199289"/>
    </source>
</evidence>
<dbReference type="AlphaFoldDB" id="A0A1H1DZM3"/>
<dbReference type="Proteomes" id="UP000255421">
    <property type="component" value="Unassembled WGS sequence"/>
</dbReference>
<evidence type="ECO:0000313" key="7">
    <source>
        <dbReference type="Proteomes" id="UP000255421"/>
    </source>
</evidence>
<dbReference type="EMBL" id="FNKQ01000003">
    <property type="protein sequence ID" value="SDQ81917.1"/>
    <property type="molecule type" value="Genomic_DNA"/>
</dbReference>
<dbReference type="Gene3D" id="3.40.630.30">
    <property type="match status" value="1"/>
</dbReference>
<evidence type="ECO:0000256" key="1">
    <source>
        <dbReference type="ARBA" id="ARBA00022679"/>
    </source>
</evidence>
<dbReference type="GO" id="GO:0016747">
    <property type="term" value="F:acyltransferase activity, transferring groups other than amino-acyl groups"/>
    <property type="evidence" value="ECO:0007669"/>
    <property type="project" value="InterPro"/>
</dbReference>
<sequence length="136" mass="15831">MEIRELTEPAERREAVPILQQLWTDATAEEVMEWTADEEYHLFGGVVDDEVVGVAGVLQQRVLHHVRHAWLYDLVVDEERRDEGHGKTLVEFVEAWAEKNDCEYVALASPLAKEEVHAYYETQGYEKWGYVIEKEL</sequence>
<dbReference type="SUPFAM" id="SSF55729">
    <property type="entry name" value="Acyl-CoA N-acyltransferases (Nat)"/>
    <property type="match status" value="1"/>
</dbReference>
<dbReference type="InterPro" id="IPR016181">
    <property type="entry name" value="Acyl_CoA_acyltransferase"/>
</dbReference>
<accession>A0A1H1DZM3</accession>
<dbReference type="Proteomes" id="UP000199289">
    <property type="component" value="Unassembled WGS sequence"/>
</dbReference>